<proteinExistence type="predicted"/>
<reference evidence="3" key="1">
    <citation type="submission" date="2021-01" db="EMBL/GenBank/DDBJ databases">
        <authorList>
            <consortium name="Genoscope - CEA"/>
            <person name="William W."/>
        </authorList>
    </citation>
    <scope>NUCLEOTIDE SEQUENCE</scope>
</reference>
<evidence type="ECO:0000256" key="2">
    <source>
        <dbReference type="SAM" id="MobiDB-lite"/>
    </source>
</evidence>
<feature type="compositionally biased region" description="Low complexity" evidence="2">
    <location>
        <begin position="75"/>
        <end position="93"/>
    </location>
</feature>
<comment type="caution">
    <text evidence="3">The sequence shown here is derived from an EMBL/GenBank/DDBJ whole genome shotgun (WGS) entry which is preliminary data.</text>
</comment>
<feature type="coiled-coil region" evidence="1">
    <location>
        <begin position="191"/>
        <end position="249"/>
    </location>
</feature>
<accession>A0A8S1W7P2</accession>
<evidence type="ECO:0000313" key="4">
    <source>
        <dbReference type="Proteomes" id="UP000689195"/>
    </source>
</evidence>
<gene>
    <name evidence="3" type="ORF">PPENT_87.1.T0850056</name>
</gene>
<feature type="coiled-coil region" evidence="1">
    <location>
        <begin position="273"/>
        <end position="383"/>
    </location>
</feature>
<dbReference type="AlphaFoldDB" id="A0A8S1W7P2"/>
<dbReference type="EMBL" id="CAJJDO010000085">
    <property type="protein sequence ID" value="CAD8185381.1"/>
    <property type="molecule type" value="Genomic_DNA"/>
</dbReference>
<sequence>MFNPLNRARSPQYGGYPNQTNPNPNPQYGGNPYPFTGQQSPVNQPMTQRSFPYQQYPQNTPPKGYPVQQSQRSNPPFTQQQSYPPSQPSVQSIQPPPQSQPPQQVPQQNYTQLPQRSQKQIPPTSIESQKLPSPQTTLQVQPQQYVPSQNSGLGLSGLRQTYAPPTYVPLQPVMTTVIQRPIEFVDLEKFEELWDKRMKELEDRILQSQQQPQVVELRASNNEDQDILIKQLQDELYKVRCDNEEKDNKISDLKIELQTNIDLVEYLRQQLVNNNNSDEVEKLQNEIQRLRKQVQTLDAQVKQLNHDNDDLKQELDALRQQKQFFKSQCDDKDEHIQNLEREIEELRQQNETLTEEVTTSQSVKTYEEEAKIWRTKFKELNDTYHACQEKLILTEAELDLLKRPQSQQRIVTTSTTVVKNNVQTSGTKSDSDYLSSSLTQQDVERIQNLSKNIPQI</sequence>
<feature type="compositionally biased region" description="Low complexity" evidence="2">
    <location>
        <begin position="13"/>
        <end position="34"/>
    </location>
</feature>
<feature type="compositionally biased region" description="Polar residues" evidence="2">
    <location>
        <begin position="36"/>
        <end position="58"/>
    </location>
</feature>
<feature type="compositionally biased region" description="Polar residues" evidence="2">
    <location>
        <begin position="116"/>
        <end position="140"/>
    </location>
</feature>
<protein>
    <submittedName>
        <fullName evidence="3">Uncharacterized protein</fullName>
    </submittedName>
</protein>
<keyword evidence="4" id="KW-1185">Reference proteome</keyword>
<feature type="region of interest" description="Disordered" evidence="2">
    <location>
        <begin position="1"/>
        <end position="140"/>
    </location>
</feature>
<organism evidence="3 4">
    <name type="scientific">Paramecium pentaurelia</name>
    <dbReference type="NCBI Taxonomy" id="43138"/>
    <lineage>
        <taxon>Eukaryota</taxon>
        <taxon>Sar</taxon>
        <taxon>Alveolata</taxon>
        <taxon>Ciliophora</taxon>
        <taxon>Intramacronucleata</taxon>
        <taxon>Oligohymenophorea</taxon>
        <taxon>Peniculida</taxon>
        <taxon>Parameciidae</taxon>
        <taxon>Paramecium</taxon>
    </lineage>
</organism>
<name>A0A8S1W7P2_9CILI</name>
<evidence type="ECO:0000313" key="3">
    <source>
        <dbReference type="EMBL" id="CAD8185381.1"/>
    </source>
</evidence>
<dbReference type="OrthoDB" id="10255522at2759"/>
<dbReference type="Proteomes" id="UP000689195">
    <property type="component" value="Unassembled WGS sequence"/>
</dbReference>
<feature type="compositionally biased region" description="Pro residues" evidence="2">
    <location>
        <begin position="94"/>
        <end position="104"/>
    </location>
</feature>
<feature type="compositionally biased region" description="Low complexity" evidence="2">
    <location>
        <begin position="105"/>
        <end position="115"/>
    </location>
</feature>
<keyword evidence="1" id="KW-0175">Coiled coil</keyword>
<evidence type="ECO:0000256" key="1">
    <source>
        <dbReference type="SAM" id="Coils"/>
    </source>
</evidence>